<evidence type="ECO:0000259" key="1">
    <source>
        <dbReference type="Pfam" id="PF14361"/>
    </source>
</evidence>
<evidence type="ECO:0000313" key="2">
    <source>
        <dbReference type="EMBL" id="RDC58747.1"/>
    </source>
</evidence>
<gene>
    <name evidence="2" type="ORF">AHMF7616_05181</name>
</gene>
<organism evidence="2 3">
    <name type="scientific">Adhaeribacter pallidiroseus</name>
    <dbReference type="NCBI Taxonomy" id="2072847"/>
    <lineage>
        <taxon>Bacteria</taxon>
        <taxon>Pseudomonadati</taxon>
        <taxon>Bacteroidota</taxon>
        <taxon>Cytophagia</taxon>
        <taxon>Cytophagales</taxon>
        <taxon>Hymenobacteraceae</taxon>
        <taxon>Adhaeribacter</taxon>
    </lineage>
</organism>
<keyword evidence="3" id="KW-1185">Reference proteome</keyword>
<evidence type="ECO:0000313" key="3">
    <source>
        <dbReference type="Proteomes" id="UP000253919"/>
    </source>
</evidence>
<feature type="domain" description="RsbT co-antagonist protein RsbRD N-terminal" evidence="1">
    <location>
        <begin position="8"/>
        <end position="97"/>
    </location>
</feature>
<reference evidence="2 3" key="1">
    <citation type="submission" date="2018-04" db="EMBL/GenBank/DDBJ databases">
        <title>Adhaeribacter sp. HMF7616 genome sequencing and assembly.</title>
        <authorList>
            <person name="Kang H."/>
            <person name="Kang J."/>
            <person name="Cha I."/>
            <person name="Kim H."/>
            <person name="Joh K."/>
        </authorList>
    </citation>
    <scope>NUCLEOTIDE SEQUENCE [LARGE SCALE GENOMIC DNA]</scope>
    <source>
        <strain evidence="2 3">HMF7616</strain>
    </source>
</reference>
<accession>A0A369Q623</accession>
<name>A0A369Q623_9BACT</name>
<dbReference type="AlphaFoldDB" id="A0A369Q623"/>
<dbReference type="EMBL" id="QASA01000002">
    <property type="protein sequence ID" value="RDC58747.1"/>
    <property type="molecule type" value="Genomic_DNA"/>
</dbReference>
<dbReference type="Pfam" id="PF14361">
    <property type="entry name" value="RsbRD_N"/>
    <property type="match status" value="1"/>
</dbReference>
<protein>
    <recommendedName>
        <fullName evidence="1">RsbT co-antagonist protein RsbRD N-terminal domain-containing protein</fullName>
    </recommendedName>
</protein>
<sequence length="104" mass="11959">MGTTDLEAESLQPVIDILSDLSITRARQGFTPRETSLFVFSLKKTFNQILQQELKDNFQLLYQETIEISNMLDSLSIVTTETFIKGREEVILRQTDEISEISTR</sequence>
<comment type="caution">
    <text evidence="2">The sequence shown here is derived from an EMBL/GenBank/DDBJ whole genome shotgun (WGS) entry which is preliminary data.</text>
</comment>
<proteinExistence type="predicted"/>
<dbReference type="Proteomes" id="UP000253919">
    <property type="component" value="Unassembled WGS sequence"/>
</dbReference>
<dbReference type="InterPro" id="IPR025751">
    <property type="entry name" value="RsbRD_N_dom"/>
</dbReference>